<dbReference type="InterPro" id="IPR030048">
    <property type="entry name" value="SurE"/>
</dbReference>
<dbReference type="Pfam" id="PF01975">
    <property type="entry name" value="SurE"/>
    <property type="match status" value="1"/>
</dbReference>
<organism evidence="7">
    <name type="scientific">marine sediment metagenome</name>
    <dbReference type="NCBI Taxonomy" id="412755"/>
    <lineage>
        <taxon>unclassified sequences</taxon>
        <taxon>metagenomes</taxon>
        <taxon>ecological metagenomes</taxon>
    </lineage>
</organism>
<proteinExistence type="inferred from homology"/>
<feature type="non-terminal residue" evidence="7">
    <location>
        <position position="176"/>
    </location>
</feature>
<dbReference type="GO" id="GO:0004309">
    <property type="term" value="F:exopolyphosphatase activity"/>
    <property type="evidence" value="ECO:0007669"/>
    <property type="project" value="TreeGrafter"/>
</dbReference>
<evidence type="ECO:0000259" key="6">
    <source>
        <dbReference type="Pfam" id="PF01975"/>
    </source>
</evidence>
<keyword evidence="2" id="KW-0963">Cytoplasm</keyword>
<accession>X1MG61</accession>
<dbReference type="InterPro" id="IPR036523">
    <property type="entry name" value="SurE-like_sf"/>
</dbReference>
<evidence type="ECO:0000256" key="5">
    <source>
        <dbReference type="ARBA" id="ARBA00022801"/>
    </source>
</evidence>
<feature type="domain" description="Survival protein SurE-like phosphatase/nucleotidase" evidence="6">
    <location>
        <begin position="3"/>
        <end position="175"/>
    </location>
</feature>
<sequence>MKILVTNDDGIDAPGLKVLARELQKVERVIVIAPEQEQSGVGTSISLHQAIKVKKLKSWKERIEAYSVGGTPSDSVLIATQSLFPGEIGLVVSGINRGANMGYDVCVSGTVGAALQGYLHGITSMAISIDAYENLNFDVAAKLASLLAANIKSGRLAQKTLLNINLPDLPLSEIAG</sequence>
<evidence type="ECO:0000256" key="4">
    <source>
        <dbReference type="ARBA" id="ARBA00022741"/>
    </source>
</evidence>
<dbReference type="GO" id="GO:0008253">
    <property type="term" value="F:5'-nucleotidase activity"/>
    <property type="evidence" value="ECO:0007669"/>
    <property type="project" value="TreeGrafter"/>
</dbReference>
<dbReference type="InterPro" id="IPR002828">
    <property type="entry name" value="SurE-like_Pase/nucleotidase"/>
</dbReference>
<protein>
    <recommendedName>
        <fullName evidence="6">Survival protein SurE-like phosphatase/nucleotidase domain-containing protein</fullName>
    </recommendedName>
</protein>
<dbReference type="EMBL" id="BARV01022027">
    <property type="protein sequence ID" value="GAI30268.1"/>
    <property type="molecule type" value="Genomic_DNA"/>
</dbReference>
<evidence type="ECO:0000313" key="7">
    <source>
        <dbReference type="EMBL" id="GAI30268.1"/>
    </source>
</evidence>
<keyword evidence="5" id="KW-0378">Hydrolase</keyword>
<name>X1MG61_9ZZZZ</name>
<comment type="caution">
    <text evidence="7">The sequence shown here is derived from an EMBL/GenBank/DDBJ whole genome shotgun (WGS) entry which is preliminary data.</text>
</comment>
<evidence type="ECO:0000256" key="3">
    <source>
        <dbReference type="ARBA" id="ARBA00022723"/>
    </source>
</evidence>
<dbReference type="PANTHER" id="PTHR30457:SF12">
    <property type="entry name" value="5'_3'-NUCLEOTIDASE SURE"/>
    <property type="match status" value="1"/>
</dbReference>
<dbReference type="AlphaFoldDB" id="X1MG61"/>
<dbReference type="GO" id="GO:0000166">
    <property type="term" value="F:nucleotide binding"/>
    <property type="evidence" value="ECO:0007669"/>
    <property type="project" value="UniProtKB-KW"/>
</dbReference>
<keyword evidence="3" id="KW-0479">Metal-binding</keyword>
<gene>
    <name evidence="7" type="ORF">S06H3_36377</name>
</gene>
<keyword evidence="4" id="KW-0547">Nucleotide-binding</keyword>
<dbReference type="Gene3D" id="3.40.1210.10">
    <property type="entry name" value="Survival protein SurE-like phosphatase/nucleotidase"/>
    <property type="match status" value="1"/>
</dbReference>
<dbReference type="PANTHER" id="PTHR30457">
    <property type="entry name" value="5'-NUCLEOTIDASE SURE"/>
    <property type="match status" value="1"/>
</dbReference>
<evidence type="ECO:0000256" key="1">
    <source>
        <dbReference type="ARBA" id="ARBA00011062"/>
    </source>
</evidence>
<reference evidence="7" key="1">
    <citation type="journal article" date="2014" name="Front. Microbiol.">
        <title>High frequency of phylogenetically diverse reductive dehalogenase-homologous genes in deep subseafloor sedimentary metagenomes.</title>
        <authorList>
            <person name="Kawai M."/>
            <person name="Futagami T."/>
            <person name="Toyoda A."/>
            <person name="Takaki Y."/>
            <person name="Nishi S."/>
            <person name="Hori S."/>
            <person name="Arai W."/>
            <person name="Tsubouchi T."/>
            <person name="Morono Y."/>
            <person name="Uchiyama I."/>
            <person name="Ito T."/>
            <person name="Fujiyama A."/>
            <person name="Inagaki F."/>
            <person name="Takami H."/>
        </authorList>
    </citation>
    <scope>NUCLEOTIDE SEQUENCE</scope>
    <source>
        <strain evidence="7">Expedition CK06-06</strain>
    </source>
</reference>
<dbReference type="NCBIfam" id="TIGR00087">
    <property type="entry name" value="surE"/>
    <property type="match status" value="1"/>
</dbReference>
<dbReference type="GO" id="GO:0046872">
    <property type="term" value="F:metal ion binding"/>
    <property type="evidence" value="ECO:0007669"/>
    <property type="project" value="UniProtKB-KW"/>
</dbReference>
<evidence type="ECO:0000256" key="2">
    <source>
        <dbReference type="ARBA" id="ARBA00022490"/>
    </source>
</evidence>
<comment type="similarity">
    <text evidence="1">Belongs to the SurE nucleotidase family.</text>
</comment>
<dbReference type="SUPFAM" id="SSF64167">
    <property type="entry name" value="SurE-like"/>
    <property type="match status" value="1"/>
</dbReference>
<dbReference type="GO" id="GO:0008254">
    <property type="term" value="F:3'-nucleotidase activity"/>
    <property type="evidence" value="ECO:0007669"/>
    <property type="project" value="TreeGrafter"/>
</dbReference>